<dbReference type="Pfam" id="PF01612">
    <property type="entry name" value="DNA_pol_A_exo1"/>
    <property type="match status" value="1"/>
</dbReference>
<feature type="domain" description="3'-5' exonuclease" evidence="1">
    <location>
        <begin position="22"/>
        <end position="194"/>
    </location>
</feature>
<dbReference type="CDD" id="cd06141">
    <property type="entry name" value="WRN_exo"/>
    <property type="match status" value="1"/>
</dbReference>
<dbReference type="RefSeq" id="WP_188564170.1">
    <property type="nucleotide sequence ID" value="NZ_BMED01000001.1"/>
</dbReference>
<accession>A0A916U4G3</accession>
<dbReference type="InterPro" id="IPR036397">
    <property type="entry name" value="RNaseH_sf"/>
</dbReference>
<organism evidence="2 3">
    <name type="scientific">Undibacterium terreum</name>
    <dbReference type="NCBI Taxonomy" id="1224302"/>
    <lineage>
        <taxon>Bacteria</taxon>
        <taxon>Pseudomonadati</taxon>
        <taxon>Pseudomonadota</taxon>
        <taxon>Betaproteobacteria</taxon>
        <taxon>Burkholderiales</taxon>
        <taxon>Oxalobacteraceae</taxon>
        <taxon>Undibacterium</taxon>
    </lineage>
</organism>
<dbReference type="InterPro" id="IPR012337">
    <property type="entry name" value="RNaseH-like_sf"/>
</dbReference>
<dbReference type="PANTHER" id="PTHR47765">
    <property type="entry name" value="3'-5' EXONUCLEASE DOMAIN-CONTAINING PROTEIN"/>
    <property type="match status" value="1"/>
</dbReference>
<comment type="caution">
    <text evidence="2">The sequence shown here is derived from an EMBL/GenBank/DDBJ whole genome shotgun (WGS) entry which is preliminary data.</text>
</comment>
<dbReference type="InterPro" id="IPR002562">
    <property type="entry name" value="3'-5'_exonuclease_dom"/>
</dbReference>
<evidence type="ECO:0000313" key="2">
    <source>
        <dbReference type="EMBL" id="GGC58992.1"/>
    </source>
</evidence>
<dbReference type="GO" id="GO:0006139">
    <property type="term" value="P:nucleobase-containing compound metabolic process"/>
    <property type="evidence" value="ECO:0007669"/>
    <property type="project" value="InterPro"/>
</dbReference>
<keyword evidence="3" id="KW-1185">Reference proteome</keyword>
<dbReference type="GO" id="GO:0008408">
    <property type="term" value="F:3'-5' exonuclease activity"/>
    <property type="evidence" value="ECO:0007669"/>
    <property type="project" value="InterPro"/>
</dbReference>
<evidence type="ECO:0000313" key="3">
    <source>
        <dbReference type="Proteomes" id="UP000637423"/>
    </source>
</evidence>
<dbReference type="Gene3D" id="3.30.420.10">
    <property type="entry name" value="Ribonuclease H-like superfamily/Ribonuclease H"/>
    <property type="match status" value="1"/>
</dbReference>
<dbReference type="InterPro" id="IPR052408">
    <property type="entry name" value="Exonuclease_MUT-7-like"/>
</dbReference>
<dbReference type="PANTHER" id="PTHR47765:SF2">
    <property type="entry name" value="EXONUCLEASE MUT-7 HOMOLOG"/>
    <property type="match status" value="1"/>
</dbReference>
<proteinExistence type="predicted"/>
<evidence type="ECO:0000259" key="1">
    <source>
        <dbReference type="SMART" id="SM00474"/>
    </source>
</evidence>
<reference evidence="2" key="2">
    <citation type="submission" date="2020-09" db="EMBL/GenBank/DDBJ databases">
        <authorList>
            <person name="Sun Q."/>
            <person name="Zhou Y."/>
        </authorList>
    </citation>
    <scope>NUCLEOTIDE SEQUENCE</scope>
    <source>
        <strain evidence="2">CGMCC 1.10998</strain>
    </source>
</reference>
<dbReference type="Proteomes" id="UP000637423">
    <property type="component" value="Unassembled WGS sequence"/>
</dbReference>
<dbReference type="AlphaFoldDB" id="A0A916U4G3"/>
<gene>
    <name evidence="2" type="primary">wrn</name>
    <name evidence="2" type="ORF">GCM10011396_02380</name>
</gene>
<dbReference type="GO" id="GO:0003676">
    <property type="term" value="F:nucleic acid binding"/>
    <property type="evidence" value="ECO:0007669"/>
    <property type="project" value="InterPro"/>
</dbReference>
<dbReference type="SMART" id="SM00474">
    <property type="entry name" value="35EXOc"/>
    <property type="match status" value="1"/>
</dbReference>
<name>A0A916U4G3_9BURK</name>
<sequence>MSIETSTEASLPPYPGIQPQDVLVVTSAADMERACKLLEQADIVGFDTESKPTFLKGQDSGGPHLIQLATDTKAFLFPVLRISDLSAVKAILESKTILKVGFGLSEDTRRLRSRLGIEVAGVLDLSKTMREHKRNDMGAKTAVAKYFGMKLQKSKKTSTSNWAAADLSERQIKYAADDAQVALLVYRIWLSLPKPQEMPLKAPTSDLP</sequence>
<reference evidence="2" key="1">
    <citation type="journal article" date="2014" name="Int. J. Syst. Evol. Microbiol.">
        <title>Complete genome sequence of Corynebacterium casei LMG S-19264T (=DSM 44701T), isolated from a smear-ripened cheese.</title>
        <authorList>
            <consortium name="US DOE Joint Genome Institute (JGI-PGF)"/>
            <person name="Walter F."/>
            <person name="Albersmeier A."/>
            <person name="Kalinowski J."/>
            <person name="Ruckert C."/>
        </authorList>
    </citation>
    <scope>NUCLEOTIDE SEQUENCE</scope>
    <source>
        <strain evidence="2">CGMCC 1.10998</strain>
    </source>
</reference>
<dbReference type="EMBL" id="BMED01000001">
    <property type="protein sequence ID" value="GGC58992.1"/>
    <property type="molecule type" value="Genomic_DNA"/>
</dbReference>
<dbReference type="SUPFAM" id="SSF53098">
    <property type="entry name" value="Ribonuclease H-like"/>
    <property type="match status" value="1"/>
</dbReference>
<protein>
    <submittedName>
        <fullName evidence="2">Ribonuclease D</fullName>
    </submittedName>
</protein>